<evidence type="ECO:0000256" key="4">
    <source>
        <dbReference type="PROSITE-ProRule" id="PRU00335"/>
    </source>
</evidence>
<dbReference type="PANTHER" id="PTHR30055:SF243">
    <property type="entry name" value="HTH-TYPE TRANSCRIPTIONAL REGULATOR RV1816"/>
    <property type="match status" value="1"/>
</dbReference>
<dbReference type="PANTHER" id="PTHR30055">
    <property type="entry name" value="HTH-TYPE TRANSCRIPTIONAL REGULATOR RUTR"/>
    <property type="match status" value="1"/>
</dbReference>
<dbReference type="SUPFAM" id="SSF46689">
    <property type="entry name" value="Homeodomain-like"/>
    <property type="match status" value="1"/>
</dbReference>
<dbReference type="RefSeq" id="WP_106349685.1">
    <property type="nucleotide sequence ID" value="NZ_PVUE01000012.1"/>
</dbReference>
<dbReference type="InterPro" id="IPR036271">
    <property type="entry name" value="Tet_transcr_reg_TetR-rel_C_sf"/>
</dbReference>
<dbReference type="PROSITE" id="PS50977">
    <property type="entry name" value="HTH_TETR_2"/>
    <property type="match status" value="1"/>
</dbReference>
<keyword evidence="7" id="KW-1185">Reference proteome</keyword>
<accession>A0A2T0ZXD6</accession>
<dbReference type="InterPro" id="IPR001647">
    <property type="entry name" value="HTH_TetR"/>
</dbReference>
<gene>
    <name evidence="6" type="ORF">CLV47_11258</name>
</gene>
<keyword evidence="2 4" id="KW-0238">DNA-binding</keyword>
<feature type="DNA-binding region" description="H-T-H motif" evidence="4">
    <location>
        <begin position="36"/>
        <end position="55"/>
    </location>
</feature>
<reference evidence="6 7" key="1">
    <citation type="submission" date="2018-03" db="EMBL/GenBank/DDBJ databases">
        <title>Genomic Encyclopedia of Archaeal and Bacterial Type Strains, Phase II (KMG-II): from individual species to whole genera.</title>
        <authorList>
            <person name="Goeker M."/>
        </authorList>
    </citation>
    <scope>NUCLEOTIDE SEQUENCE [LARGE SCALE GENOMIC DNA]</scope>
    <source>
        <strain evidence="6 7">DSM 100065</strain>
    </source>
</reference>
<dbReference type="SUPFAM" id="SSF48498">
    <property type="entry name" value="Tetracyclin repressor-like, C-terminal domain"/>
    <property type="match status" value="1"/>
</dbReference>
<evidence type="ECO:0000256" key="1">
    <source>
        <dbReference type="ARBA" id="ARBA00023015"/>
    </source>
</evidence>
<proteinExistence type="predicted"/>
<dbReference type="InterPro" id="IPR050109">
    <property type="entry name" value="HTH-type_TetR-like_transc_reg"/>
</dbReference>
<dbReference type="InterPro" id="IPR009057">
    <property type="entry name" value="Homeodomain-like_sf"/>
</dbReference>
<dbReference type="Gene3D" id="1.10.357.10">
    <property type="entry name" value="Tetracycline Repressor, domain 2"/>
    <property type="match status" value="1"/>
</dbReference>
<dbReference type="GO" id="GO:0000976">
    <property type="term" value="F:transcription cis-regulatory region binding"/>
    <property type="evidence" value="ECO:0007669"/>
    <property type="project" value="TreeGrafter"/>
</dbReference>
<keyword evidence="1" id="KW-0805">Transcription regulation</keyword>
<name>A0A2T0ZXD6_9ACTN</name>
<evidence type="ECO:0000313" key="7">
    <source>
        <dbReference type="Proteomes" id="UP000237752"/>
    </source>
</evidence>
<keyword evidence="3" id="KW-0804">Transcription</keyword>
<dbReference type="Proteomes" id="UP000237752">
    <property type="component" value="Unassembled WGS sequence"/>
</dbReference>
<dbReference type="InterPro" id="IPR025996">
    <property type="entry name" value="MT1864/Rv1816-like_C"/>
</dbReference>
<feature type="domain" description="HTH tetR-type" evidence="5">
    <location>
        <begin position="13"/>
        <end position="73"/>
    </location>
</feature>
<dbReference type="GO" id="GO:0003700">
    <property type="term" value="F:DNA-binding transcription factor activity"/>
    <property type="evidence" value="ECO:0007669"/>
    <property type="project" value="TreeGrafter"/>
</dbReference>
<evidence type="ECO:0000313" key="6">
    <source>
        <dbReference type="EMBL" id="PRZ41025.1"/>
    </source>
</evidence>
<dbReference type="Pfam" id="PF00440">
    <property type="entry name" value="TetR_N"/>
    <property type="match status" value="1"/>
</dbReference>
<dbReference type="AlphaFoldDB" id="A0A2T0ZXD6"/>
<comment type="caution">
    <text evidence="6">The sequence shown here is derived from an EMBL/GenBank/DDBJ whole genome shotgun (WGS) entry which is preliminary data.</text>
</comment>
<evidence type="ECO:0000256" key="3">
    <source>
        <dbReference type="ARBA" id="ARBA00023163"/>
    </source>
</evidence>
<evidence type="ECO:0000256" key="2">
    <source>
        <dbReference type="ARBA" id="ARBA00023125"/>
    </source>
</evidence>
<dbReference type="Pfam" id="PF13305">
    <property type="entry name" value="TetR_C_33"/>
    <property type="match status" value="1"/>
</dbReference>
<evidence type="ECO:0000259" key="5">
    <source>
        <dbReference type="PROSITE" id="PS50977"/>
    </source>
</evidence>
<dbReference type="EMBL" id="PVUE01000012">
    <property type="protein sequence ID" value="PRZ41025.1"/>
    <property type="molecule type" value="Genomic_DNA"/>
</dbReference>
<protein>
    <submittedName>
        <fullName evidence="6">TetR family transcriptional regulator</fullName>
    </submittedName>
</protein>
<sequence>MTTTPTPRALARARTEDSILQLAHAQLDGGGVEALSLRAIARELGIVSSAIYRYCASREALITMLVIDAYRSLGAAVTEAEGAIARNDYRGRLRATIGAIRGWALRYPNRYALIYGTPVPGYRAPEDTIGPAALVAEIVLAVAADLYAAGHKPQITHALKTAAPGFADLARNAGTSIPPSHVALVVEIWTRMYGIVSFELFGQYINVVGDAETYYDFVADDMARRLGAPPR</sequence>
<organism evidence="6 7">
    <name type="scientific">Antricoccus suffuscus</name>
    <dbReference type="NCBI Taxonomy" id="1629062"/>
    <lineage>
        <taxon>Bacteria</taxon>
        <taxon>Bacillati</taxon>
        <taxon>Actinomycetota</taxon>
        <taxon>Actinomycetes</taxon>
        <taxon>Geodermatophilales</taxon>
        <taxon>Antricoccaceae</taxon>
        <taxon>Antricoccus</taxon>
    </lineage>
</organism>
<dbReference type="OrthoDB" id="3210322at2"/>